<protein>
    <submittedName>
        <fullName evidence="4">Fibronectin type III domain-containing protein</fullName>
    </submittedName>
</protein>
<accession>A0ABZ0GU61</accession>
<feature type="compositionally biased region" description="Polar residues" evidence="1">
    <location>
        <begin position="44"/>
        <end position="54"/>
    </location>
</feature>
<reference evidence="4 5" key="1">
    <citation type="submission" date="2023-09" db="EMBL/GenBank/DDBJ databases">
        <authorList>
            <person name="Qi X."/>
        </authorList>
    </citation>
    <scope>NUCLEOTIDE SEQUENCE [LARGE SCALE GENOMIC DNA]</scope>
    <source>
        <strain evidence="4 5">S1-1</strain>
    </source>
</reference>
<proteinExistence type="predicted"/>
<keyword evidence="2" id="KW-0732">Signal</keyword>
<dbReference type="InterPro" id="IPR036116">
    <property type="entry name" value="FN3_sf"/>
</dbReference>
<evidence type="ECO:0000256" key="2">
    <source>
        <dbReference type="SAM" id="SignalP"/>
    </source>
</evidence>
<evidence type="ECO:0000259" key="3">
    <source>
        <dbReference type="SMART" id="SM00060"/>
    </source>
</evidence>
<feature type="domain" description="Fibronectin type-III" evidence="3">
    <location>
        <begin position="80"/>
        <end position="154"/>
    </location>
</feature>
<name>A0ABZ0GU61_9GAMM</name>
<organism evidence="4 5">
    <name type="scientific">Thalassotalea fonticola</name>
    <dbReference type="NCBI Taxonomy" id="3065649"/>
    <lineage>
        <taxon>Bacteria</taxon>
        <taxon>Pseudomonadati</taxon>
        <taxon>Pseudomonadota</taxon>
        <taxon>Gammaproteobacteria</taxon>
        <taxon>Alteromonadales</taxon>
        <taxon>Colwelliaceae</taxon>
        <taxon>Thalassotalea</taxon>
    </lineage>
</organism>
<dbReference type="SUPFAM" id="SSF49265">
    <property type="entry name" value="Fibronectin type III"/>
    <property type="match status" value="1"/>
</dbReference>
<dbReference type="Gene3D" id="2.60.40.10">
    <property type="entry name" value="Immunoglobulins"/>
    <property type="match status" value="1"/>
</dbReference>
<feature type="chain" id="PRO_5046016595" evidence="2">
    <location>
        <begin position="24"/>
        <end position="177"/>
    </location>
</feature>
<dbReference type="PROSITE" id="PS51257">
    <property type="entry name" value="PROKAR_LIPOPROTEIN"/>
    <property type="match status" value="1"/>
</dbReference>
<dbReference type="InterPro" id="IPR013783">
    <property type="entry name" value="Ig-like_fold"/>
</dbReference>
<sequence length="177" mass="19137">MKNIALISIVTILLTACGGSETADVEDTLTSPVVEQPSDVQEAPTDTSNNTQDTLPADTGSINEVLYAKPLSVDVVDNTMSVPGKIRINRDGNNVNLNWMPVKGATGYNIYYSKSETVSEQDLSFSSTKARFSHESLEHGHYHYKVQAVNNGIGSNLSIQINADLSKEQVLFNDSAS</sequence>
<dbReference type="Proteomes" id="UP001301442">
    <property type="component" value="Chromosome"/>
</dbReference>
<dbReference type="EMBL" id="CP136600">
    <property type="protein sequence ID" value="WOH39494.1"/>
    <property type="molecule type" value="Genomic_DNA"/>
</dbReference>
<feature type="signal peptide" evidence="2">
    <location>
        <begin position="1"/>
        <end position="23"/>
    </location>
</feature>
<dbReference type="RefSeq" id="WP_348398260.1">
    <property type="nucleotide sequence ID" value="NZ_CP136600.1"/>
</dbReference>
<evidence type="ECO:0000256" key="1">
    <source>
        <dbReference type="SAM" id="MobiDB-lite"/>
    </source>
</evidence>
<evidence type="ECO:0000313" key="5">
    <source>
        <dbReference type="Proteomes" id="UP001301442"/>
    </source>
</evidence>
<dbReference type="InterPro" id="IPR003961">
    <property type="entry name" value="FN3_dom"/>
</dbReference>
<evidence type="ECO:0000313" key="4">
    <source>
        <dbReference type="EMBL" id="WOH39494.1"/>
    </source>
</evidence>
<keyword evidence="5" id="KW-1185">Reference proteome</keyword>
<dbReference type="SMART" id="SM00060">
    <property type="entry name" value="FN3"/>
    <property type="match status" value="1"/>
</dbReference>
<dbReference type="CDD" id="cd00063">
    <property type="entry name" value="FN3"/>
    <property type="match status" value="1"/>
</dbReference>
<gene>
    <name evidence="4" type="ORF">RI844_09765</name>
</gene>
<feature type="region of interest" description="Disordered" evidence="1">
    <location>
        <begin position="24"/>
        <end position="59"/>
    </location>
</feature>